<evidence type="ECO:0000259" key="6">
    <source>
        <dbReference type="SMART" id="SM00235"/>
    </source>
</evidence>
<comment type="caution">
    <text evidence="7">The sequence shown here is derived from an EMBL/GenBank/DDBJ whole genome shotgun (WGS) entry which is preliminary data.</text>
</comment>
<evidence type="ECO:0000256" key="1">
    <source>
        <dbReference type="ARBA" id="ARBA00022670"/>
    </source>
</evidence>
<keyword evidence="1" id="KW-0645">Protease</keyword>
<evidence type="ECO:0000256" key="3">
    <source>
        <dbReference type="ARBA" id="ARBA00022801"/>
    </source>
</evidence>
<dbReference type="Pfam" id="PF00413">
    <property type="entry name" value="Peptidase_M10"/>
    <property type="match status" value="1"/>
</dbReference>
<dbReference type="SUPFAM" id="SSF55486">
    <property type="entry name" value="Metalloproteases ('zincins'), catalytic domain"/>
    <property type="match status" value="1"/>
</dbReference>
<dbReference type="GO" id="GO:0004222">
    <property type="term" value="F:metalloendopeptidase activity"/>
    <property type="evidence" value="ECO:0007669"/>
    <property type="project" value="InterPro"/>
</dbReference>
<evidence type="ECO:0000313" key="7">
    <source>
        <dbReference type="EMBL" id="RNJ25427.1"/>
    </source>
</evidence>
<protein>
    <submittedName>
        <fullName evidence="7">Matrixin</fullName>
    </submittedName>
</protein>
<dbReference type="InterPro" id="IPR001818">
    <property type="entry name" value="Pept_M10_metallopeptidase"/>
</dbReference>
<keyword evidence="8" id="KW-1185">Reference proteome</keyword>
<keyword evidence="4" id="KW-0862">Zinc</keyword>
<sequence>MCLLRLLRSRAKGRRNRSHKRYGPSLRTNCMRRGLALASLALVVLLAGCGGSLPEPVDGGTATPAWTGDPDNPYREQTLTVALADEVGTDRDYAPLVQEALDYWEQRSAEYAGYPIEYELRANATDPDVRVRFVETIDSCGHDGTQLTAGCAPYVTDGPVDRPANVRIETGYDNASTVLLLQHELGHTLGLSHDDEPRDVMSAQAKLYTLPQPDATERALPWASPDLTYAVDYDGVAPSERDATRRQVEAALGYIAAGADGTVPENVTFTRVADPERANVTVRFADSDPCSEGGGSCGSLRGLDPDGDDALETYSQLSITVVGLDTEARGWHVGYWTARGFGLRGEELPAPLRSSDPDVRRSEWWR</sequence>
<keyword evidence="2" id="KW-0479">Metal-binding</keyword>
<dbReference type="Gene3D" id="3.40.390.10">
    <property type="entry name" value="Collagenase (Catalytic Domain)"/>
    <property type="match status" value="1"/>
</dbReference>
<accession>A0AAJ4R776</accession>
<dbReference type="SMART" id="SM00235">
    <property type="entry name" value="ZnMc"/>
    <property type="match status" value="1"/>
</dbReference>
<evidence type="ECO:0000256" key="2">
    <source>
        <dbReference type="ARBA" id="ARBA00022723"/>
    </source>
</evidence>
<feature type="domain" description="Peptidase metallopeptidase" evidence="6">
    <location>
        <begin position="62"/>
        <end position="222"/>
    </location>
</feature>
<dbReference type="Proteomes" id="UP000270581">
    <property type="component" value="Unassembled WGS sequence"/>
</dbReference>
<evidence type="ECO:0000313" key="8">
    <source>
        <dbReference type="Proteomes" id="UP000270581"/>
    </source>
</evidence>
<dbReference type="AlphaFoldDB" id="A0AAJ4R776"/>
<name>A0AAJ4R776_9EURY</name>
<feature type="compositionally biased region" description="Basic and acidic residues" evidence="5">
    <location>
        <begin position="355"/>
        <end position="366"/>
    </location>
</feature>
<evidence type="ECO:0000256" key="5">
    <source>
        <dbReference type="SAM" id="MobiDB-lite"/>
    </source>
</evidence>
<dbReference type="InterPro" id="IPR024079">
    <property type="entry name" value="MetalloPept_cat_dom_sf"/>
</dbReference>
<gene>
    <name evidence="7" type="ORF">Nmn1133_01110</name>
</gene>
<evidence type="ECO:0000256" key="4">
    <source>
        <dbReference type="ARBA" id="ARBA00022833"/>
    </source>
</evidence>
<dbReference type="GO" id="GO:0006508">
    <property type="term" value="P:proteolysis"/>
    <property type="evidence" value="ECO:0007669"/>
    <property type="project" value="UniProtKB-KW"/>
</dbReference>
<reference evidence="7 8" key="1">
    <citation type="submission" date="2018-11" db="EMBL/GenBank/DDBJ databases">
        <title>Genome sequences of Natronomonas sp. CBA1133.</title>
        <authorList>
            <person name="Roh S.W."/>
            <person name="Cha I.-T."/>
        </authorList>
    </citation>
    <scope>NUCLEOTIDE SEQUENCE [LARGE SCALE GENOMIC DNA]</scope>
    <source>
        <strain evidence="7 8">CBA1133</strain>
    </source>
</reference>
<dbReference type="GO" id="GO:0031012">
    <property type="term" value="C:extracellular matrix"/>
    <property type="evidence" value="ECO:0007669"/>
    <property type="project" value="InterPro"/>
</dbReference>
<feature type="region of interest" description="Disordered" evidence="5">
    <location>
        <begin position="347"/>
        <end position="366"/>
    </location>
</feature>
<organism evidence="7 8">
    <name type="scientific">Halosegnis longus</name>
    <dbReference type="NCBI Taxonomy" id="2216012"/>
    <lineage>
        <taxon>Archaea</taxon>
        <taxon>Methanobacteriati</taxon>
        <taxon>Methanobacteriota</taxon>
        <taxon>Stenosarchaea group</taxon>
        <taxon>Halobacteria</taxon>
        <taxon>Halobacteriales</taxon>
        <taxon>Natronomonadaceae</taxon>
        <taxon>Halosegnis</taxon>
    </lineage>
</organism>
<keyword evidence="3" id="KW-0378">Hydrolase</keyword>
<dbReference type="GO" id="GO:0008270">
    <property type="term" value="F:zinc ion binding"/>
    <property type="evidence" value="ECO:0007669"/>
    <property type="project" value="InterPro"/>
</dbReference>
<dbReference type="InterPro" id="IPR006026">
    <property type="entry name" value="Peptidase_Metallo"/>
</dbReference>
<proteinExistence type="predicted"/>
<dbReference type="EMBL" id="RJJC01000001">
    <property type="protein sequence ID" value="RNJ25427.1"/>
    <property type="molecule type" value="Genomic_DNA"/>
</dbReference>